<dbReference type="GO" id="GO:0097431">
    <property type="term" value="C:mitotic spindle pole"/>
    <property type="evidence" value="ECO:0007669"/>
    <property type="project" value="TreeGrafter"/>
</dbReference>
<feature type="transmembrane region" description="Helical" evidence="9">
    <location>
        <begin position="20"/>
        <end position="41"/>
    </location>
</feature>
<name>A0A6P8I7B2_ACTTE</name>
<dbReference type="InterPro" id="IPR011990">
    <property type="entry name" value="TPR-like_helical_dom_sf"/>
</dbReference>
<keyword evidence="9" id="KW-0472">Membrane</keyword>
<evidence type="ECO:0000256" key="1">
    <source>
        <dbReference type="ARBA" id="ARBA00004245"/>
    </source>
</evidence>
<dbReference type="InterPro" id="IPR049039">
    <property type="entry name" value="RMD1-3_a_helical_rpt"/>
</dbReference>
<evidence type="ECO:0000256" key="8">
    <source>
        <dbReference type="ARBA" id="ARBA00041958"/>
    </source>
</evidence>
<evidence type="ECO:0000256" key="5">
    <source>
        <dbReference type="ARBA" id="ARBA00022803"/>
    </source>
</evidence>
<accession>A0A6P8I7B2</accession>
<keyword evidence="5" id="KW-0802">TPR repeat</keyword>
<evidence type="ECO:0000256" key="3">
    <source>
        <dbReference type="ARBA" id="ARBA00022490"/>
    </source>
</evidence>
<dbReference type="KEGG" id="aten:116296958"/>
<reference evidence="11" key="1">
    <citation type="submission" date="2025-08" db="UniProtKB">
        <authorList>
            <consortium name="RefSeq"/>
        </authorList>
    </citation>
    <scope>IDENTIFICATION</scope>
    <source>
        <tissue evidence="11">Tentacle</tissue>
    </source>
</reference>
<dbReference type="Gene3D" id="1.25.40.10">
    <property type="entry name" value="Tetratricopeptide repeat domain"/>
    <property type="match status" value="1"/>
</dbReference>
<dbReference type="RefSeq" id="XP_031560942.1">
    <property type="nucleotide sequence ID" value="XM_031705082.1"/>
</dbReference>
<dbReference type="FunCoup" id="A0A6P8I7B2">
    <property type="interactions" value="679"/>
</dbReference>
<proteinExistence type="predicted"/>
<evidence type="ECO:0000256" key="4">
    <source>
        <dbReference type="ARBA" id="ARBA00022737"/>
    </source>
</evidence>
<dbReference type="InParanoid" id="A0A6P8I7B2"/>
<keyword evidence="6" id="KW-0206">Cytoskeleton</keyword>
<keyword evidence="9" id="KW-0812">Transmembrane</keyword>
<dbReference type="GeneID" id="116296958"/>
<keyword evidence="3" id="KW-0963">Cytoplasm</keyword>
<evidence type="ECO:0000256" key="7">
    <source>
        <dbReference type="ARBA" id="ARBA00039966"/>
    </source>
</evidence>
<dbReference type="GO" id="GO:0008017">
    <property type="term" value="F:microtubule binding"/>
    <property type="evidence" value="ECO:0007669"/>
    <property type="project" value="TreeGrafter"/>
</dbReference>
<comment type="subcellular location">
    <subcellularLocation>
        <location evidence="1">Cytoplasm</location>
        <location evidence="1">Cytoskeleton</location>
    </subcellularLocation>
</comment>
<dbReference type="AlphaFoldDB" id="A0A6P8I7B2"/>
<dbReference type="PANTHER" id="PTHR16056">
    <property type="entry name" value="REGULATOR OF MICROTUBULE DYNAMICS PROTEIN"/>
    <property type="match status" value="1"/>
</dbReference>
<keyword evidence="9" id="KW-1133">Transmembrane helix</keyword>
<keyword evidence="4" id="KW-0677">Repeat</keyword>
<sequence>MASYGISQDDVGLSFFGRKFLIGTTIGLGIGIGVGAGLLVIKKFGGKREKDEKMVVCLQDLTQELKELRSVIVRLKDNIATPARETKLTGNEYSSNSLREVASVRTISDDEEEFFEMPPDEEILFTQADQLQTSAPFDDIKPIIQEVELLSNDETNENNKDKVHTLLENAVNKYPENAELLWRLGKSFYDIASEKGKAGFLEEKKNLLYKGLGIVQKSVKINSQNASAQKWCAILLGSTSDYESTQDRILLGFKYKEHITKSIELNNKDATSYHLLGRWCYEVSQLPWWQRRAASAFIAEPPTSTVQEALENFLKAEELDPGFWLSNSYWIAKCYYDLSQYSQSKEWLQKIVTMKTKSEEDEKCLALGRELLQSL</sequence>
<evidence type="ECO:0000313" key="10">
    <source>
        <dbReference type="Proteomes" id="UP000515163"/>
    </source>
</evidence>
<dbReference type="GO" id="GO:0005876">
    <property type="term" value="C:spindle microtubule"/>
    <property type="evidence" value="ECO:0007669"/>
    <property type="project" value="TreeGrafter"/>
</dbReference>
<dbReference type="Pfam" id="PF21033">
    <property type="entry name" value="RMD1-3"/>
    <property type="match status" value="1"/>
</dbReference>
<dbReference type="Proteomes" id="UP000515163">
    <property type="component" value="Unplaced"/>
</dbReference>
<evidence type="ECO:0000256" key="2">
    <source>
        <dbReference type="ARBA" id="ARBA00011375"/>
    </source>
</evidence>
<gene>
    <name evidence="11" type="primary">LOC116296958</name>
</gene>
<dbReference type="OrthoDB" id="512473at2759"/>
<dbReference type="GO" id="GO:0005739">
    <property type="term" value="C:mitochondrion"/>
    <property type="evidence" value="ECO:0007669"/>
    <property type="project" value="TreeGrafter"/>
</dbReference>
<comment type="subunit">
    <text evidence="2">Interacts with microtubules.</text>
</comment>
<evidence type="ECO:0000313" key="11">
    <source>
        <dbReference type="RefSeq" id="XP_031560942.1"/>
    </source>
</evidence>
<organism evidence="10 11">
    <name type="scientific">Actinia tenebrosa</name>
    <name type="common">Australian red waratah sea anemone</name>
    <dbReference type="NCBI Taxonomy" id="6105"/>
    <lineage>
        <taxon>Eukaryota</taxon>
        <taxon>Metazoa</taxon>
        <taxon>Cnidaria</taxon>
        <taxon>Anthozoa</taxon>
        <taxon>Hexacorallia</taxon>
        <taxon>Actiniaria</taxon>
        <taxon>Actiniidae</taxon>
        <taxon>Actinia</taxon>
    </lineage>
</organism>
<keyword evidence="10" id="KW-1185">Reference proteome</keyword>
<evidence type="ECO:0000256" key="6">
    <source>
        <dbReference type="ARBA" id="ARBA00023212"/>
    </source>
</evidence>
<dbReference type="SUPFAM" id="SSF48452">
    <property type="entry name" value="TPR-like"/>
    <property type="match status" value="1"/>
</dbReference>
<protein>
    <recommendedName>
        <fullName evidence="7">Regulator of microtubule dynamics protein 1</fullName>
    </recommendedName>
    <alternativeName>
        <fullName evidence="8">Protein FAM82B</fullName>
    </alternativeName>
</protein>
<evidence type="ECO:0000256" key="9">
    <source>
        <dbReference type="SAM" id="Phobius"/>
    </source>
</evidence>
<dbReference type="PANTHER" id="PTHR16056:SF16">
    <property type="entry name" value="REGULATOR OF MICROTUBULE DYNAMICS PROTEIN 1"/>
    <property type="match status" value="1"/>
</dbReference>